<dbReference type="Pfam" id="PF13692">
    <property type="entry name" value="Glyco_trans_1_4"/>
    <property type="match status" value="1"/>
</dbReference>
<dbReference type="RefSeq" id="WP_048127435.1">
    <property type="nucleotide sequence ID" value="NZ_CP009515.1"/>
</dbReference>
<dbReference type="SUPFAM" id="SSF53756">
    <property type="entry name" value="UDP-Glycosyltransferase/glycogen phosphorylase"/>
    <property type="match status" value="1"/>
</dbReference>
<organism evidence="1 2">
    <name type="scientific">Methanosarcina lacustris Z-7289</name>
    <dbReference type="NCBI Taxonomy" id="1434111"/>
    <lineage>
        <taxon>Archaea</taxon>
        <taxon>Methanobacteriati</taxon>
        <taxon>Methanobacteriota</taxon>
        <taxon>Stenosarchaea group</taxon>
        <taxon>Methanomicrobia</taxon>
        <taxon>Methanosarcinales</taxon>
        <taxon>Methanosarcinaceae</taxon>
        <taxon>Methanosarcina</taxon>
    </lineage>
</organism>
<dbReference type="STRING" id="1434111.MSLAZ_2451"/>
<dbReference type="GeneID" id="24807282"/>
<evidence type="ECO:0000313" key="1">
    <source>
        <dbReference type="EMBL" id="AKB75712.1"/>
    </source>
</evidence>
<dbReference type="OrthoDB" id="132546at2157"/>
<name>A0A0E3S8A0_9EURY</name>
<protein>
    <submittedName>
        <fullName evidence="1">Capsular polysaccharide biosynthesis protein</fullName>
    </submittedName>
</protein>
<sequence length="327" mass="38097">MRVLLLSSQPERTTRLQMFKRSLEELGYDVIVPKFESRNWIKIAGSAEQLIKNEKPDVVHIFNVPDVIYSRLPELKGRFFKKMIYDYRSPWGLELQMNVGLAGKIVAEHFEKKLAINADLITTVNKPLGDKVKTYIGNLQTEIHEIPNYPLKSFVNNAKENLKEDEAITFLGRICEREGIKSLLNIAKKFPDEKFRIVGDGPFAKWYLAKKPQNVEYLGWQPHENIPGIIQNAKICLIPFQESMLTKYTTDKSVWKLNEYLNFGRLVIASGISKEEDRKNLLIVKSSELENAISEYLDKKPEKLNPEDYRFWESNTRRIKEIYEKIL</sequence>
<keyword evidence="2" id="KW-1185">Reference proteome</keyword>
<dbReference type="HOGENOM" id="CLU_854220_0_0_2"/>
<reference evidence="1 2" key="1">
    <citation type="submission" date="2014-07" db="EMBL/GenBank/DDBJ databases">
        <title>Methanogenic archaea and the global carbon cycle.</title>
        <authorList>
            <person name="Henriksen J.R."/>
            <person name="Luke J."/>
            <person name="Reinhart S."/>
            <person name="Benedict M.N."/>
            <person name="Youngblut N.D."/>
            <person name="Metcalf M.E."/>
            <person name="Whitaker R.J."/>
            <person name="Metcalf W.W."/>
        </authorList>
    </citation>
    <scope>NUCLEOTIDE SEQUENCE [LARGE SCALE GENOMIC DNA]</scope>
    <source>
        <strain evidence="1 2">Z-7289</strain>
    </source>
</reference>
<dbReference type="EMBL" id="CP009515">
    <property type="protein sequence ID" value="AKB75712.1"/>
    <property type="molecule type" value="Genomic_DNA"/>
</dbReference>
<dbReference type="Gene3D" id="3.40.50.2000">
    <property type="entry name" value="Glycogen Phosphorylase B"/>
    <property type="match status" value="1"/>
</dbReference>
<dbReference type="PANTHER" id="PTHR12526">
    <property type="entry name" value="GLYCOSYLTRANSFERASE"/>
    <property type="match status" value="1"/>
</dbReference>
<dbReference type="Proteomes" id="UP000033072">
    <property type="component" value="Chromosome"/>
</dbReference>
<dbReference type="KEGG" id="mls:MSLAZ_2451"/>
<dbReference type="PATRIC" id="fig|1434111.4.peg.3255"/>
<proteinExistence type="predicted"/>
<accession>A0A0E3S8A0</accession>
<gene>
    <name evidence="1" type="ORF">MSLAZ_2451</name>
</gene>
<dbReference type="AlphaFoldDB" id="A0A0E3S8A0"/>
<evidence type="ECO:0000313" key="2">
    <source>
        <dbReference type="Proteomes" id="UP000033072"/>
    </source>
</evidence>